<evidence type="ECO:0000313" key="2">
    <source>
        <dbReference type="EMBL" id="SIT50521.1"/>
    </source>
</evidence>
<dbReference type="Proteomes" id="UP000195569">
    <property type="component" value="Unassembled WGS sequence"/>
</dbReference>
<gene>
    <name evidence="2" type="ORF">BN2476_830092</name>
</gene>
<proteinExistence type="predicted"/>
<evidence type="ECO:0000256" key="1">
    <source>
        <dbReference type="SAM" id="MobiDB-lite"/>
    </source>
</evidence>
<dbReference type="EMBL" id="CYGY02000083">
    <property type="protein sequence ID" value="SIT50521.1"/>
    <property type="molecule type" value="Genomic_DNA"/>
</dbReference>
<feature type="region of interest" description="Disordered" evidence="1">
    <location>
        <begin position="75"/>
        <end position="94"/>
    </location>
</feature>
<protein>
    <submittedName>
        <fullName evidence="2">Uncharacterized protein</fullName>
    </submittedName>
</protein>
<accession>A0A1N7SST1</accession>
<organism evidence="2 3">
    <name type="scientific">Paraburkholderia piptadeniae</name>
    <dbReference type="NCBI Taxonomy" id="1701573"/>
    <lineage>
        <taxon>Bacteria</taxon>
        <taxon>Pseudomonadati</taxon>
        <taxon>Pseudomonadota</taxon>
        <taxon>Betaproteobacteria</taxon>
        <taxon>Burkholderiales</taxon>
        <taxon>Burkholderiaceae</taxon>
        <taxon>Paraburkholderia</taxon>
    </lineage>
</organism>
<evidence type="ECO:0000313" key="3">
    <source>
        <dbReference type="Proteomes" id="UP000195569"/>
    </source>
</evidence>
<dbReference type="AlphaFoldDB" id="A0A1N7SST1"/>
<keyword evidence="3" id="KW-1185">Reference proteome</keyword>
<reference evidence="2" key="1">
    <citation type="submission" date="2016-12" db="EMBL/GenBank/DDBJ databases">
        <authorList>
            <person name="Moulin L."/>
        </authorList>
    </citation>
    <scope>NUCLEOTIDE SEQUENCE [LARGE SCALE GENOMIC DNA]</scope>
    <source>
        <strain evidence="2">STM 7183</strain>
    </source>
</reference>
<comment type="caution">
    <text evidence="2">The sequence shown here is derived from an EMBL/GenBank/DDBJ whole genome shotgun (WGS) entry which is preliminary data.</text>
</comment>
<feature type="compositionally biased region" description="Basic and acidic residues" evidence="1">
    <location>
        <begin position="78"/>
        <end position="94"/>
    </location>
</feature>
<sequence length="94" mass="11330">MADKCLPAFLQCNFSPLRTLLRCAARLRFTTRYTKETIHRREYPVKVIPDWRIEIKRRNVLLTIYQKMTRGPVITTYRRRETPHRGEEHDGTNQ</sequence>
<name>A0A1N7SST1_9BURK</name>